<dbReference type="AlphaFoldDB" id="A0AAW0BXW9"/>
<dbReference type="InterPro" id="IPR022237">
    <property type="entry name" value="PsiD-like"/>
</dbReference>
<dbReference type="EMBL" id="JAYKXP010000073">
    <property type="protein sequence ID" value="KAK7030971.1"/>
    <property type="molecule type" value="Genomic_DNA"/>
</dbReference>
<evidence type="ECO:0000256" key="2">
    <source>
        <dbReference type="ARBA" id="ARBA00023239"/>
    </source>
</evidence>
<dbReference type="PANTHER" id="PTHR10067">
    <property type="entry name" value="PHOSPHATIDYLSERINE DECARBOXYLASE"/>
    <property type="match status" value="1"/>
</dbReference>
<sequence>MLRPKTTLSRYGGWLPSNRAIHDSFVEQHIKEAKETLAQADTSAARWIPASGAVPLSYLTGGIRPSRGILDYPEPRLLLNHIPSVTAFEIAIKSDPEMHDLFNQIFREASPENQIPDFDHLLTMLDSILVAPPKFHIAKDEDGNVIGEPIGVPVYLLFDLLSNTSAAYDLFRRPKFNVALGALLNNWDEGWFSATAIASLESNDRGDFNTTYICPDPNAVNRGYTSWDHFFTREIQPDARPIHAPEDKSLIHSACESTVYRIARDVKEHDQFWLKGQAYSLYNMLARDTEYSEQLAGGTVYQAFLSPQDYHRWHAPFDGTIVKAVVVPGTYYAVLPDDGAPADDPDLKPGDPHGALIRSQAFLTLSSARALIYIKAKNPQFGLMCFIGVGMAEVSTCEIRVTEGQEVKTGDLLGMFHFGGSSHAMIFGPQAKITFADHVQLDTHLKVNSIIAQVTAA</sequence>
<keyword evidence="5" id="KW-1185">Reference proteome</keyword>
<dbReference type="Proteomes" id="UP001383192">
    <property type="component" value="Unassembled WGS sequence"/>
</dbReference>
<protein>
    <recommendedName>
        <fullName evidence="3">L-tryptophan decarboxylase PsiD-like domain-containing protein</fullName>
    </recommendedName>
</protein>
<evidence type="ECO:0000259" key="3">
    <source>
        <dbReference type="Pfam" id="PF12588"/>
    </source>
</evidence>
<gene>
    <name evidence="4" type="ORF">VNI00_013919</name>
</gene>
<organism evidence="4 5">
    <name type="scientific">Paramarasmius palmivorus</name>
    <dbReference type="NCBI Taxonomy" id="297713"/>
    <lineage>
        <taxon>Eukaryota</taxon>
        <taxon>Fungi</taxon>
        <taxon>Dikarya</taxon>
        <taxon>Basidiomycota</taxon>
        <taxon>Agaricomycotina</taxon>
        <taxon>Agaricomycetes</taxon>
        <taxon>Agaricomycetidae</taxon>
        <taxon>Agaricales</taxon>
        <taxon>Marasmiineae</taxon>
        <taxon>Marasmiaceae</taxon>
        <taxon>Paramarasmius</taxon>
    </lineage>
</organism>
<comment type="caution">
    <text evidence="4">The sequence shown here is derived from an EMBL/GenBank/DDBJ whole genome shotgun (WGS) entry which is preliminary data.</text>
</comment>
<proteinExistence type="predicted"/>
<accession>A0AAW0BXW9</accession>
<evidence type="ECO:0000313" key="5">
    <source>
        <dbReference type="Proteomes" id="UP001383192"/>
    </source>
</evidence>
<dbReference type="PANTHER" id="PTHR10067:SF9">
    <property type="entry name" value="PHOSPHATIDYLSERINE DECARBOXYLASE FAMILY PROTEIN (AFU_ORTHOLOGUE AFUA_7G01730)"/>
    <property type="match status" value="1"/>
</dbReference>
<dbReference type="Pfam" id="PF12588">
    <property type="entry name" value="PSDC"/>
    <property type="match status" value="1"/>
</dbReference>
<feature type="domain" description="L-tryptophan decarboxylase PsiD-like" evidence="3">
    <location>
        <begin position="83"/>
        <end position="207"/>
    </location>
</feature>
<dbReference type="InterPro" id="IPR003817">
    <property type="entry name" value="PS_Dcarbxylase"/>
</dbReference>
<keyword evidence="1" id="KW-0210">Decarboxylase</keyword>
<evidence type="ECO:0000256" key="1">
    <source>
        <dbReference type="ARBA" id="ARBA00022793"/>
    </source>
</evidence>
<dbReference type="Pfam" id="PF02666">
    <property type="entry name" value="PS_Dcarbxylase"/>
    <property type="match status" value="1"/>
</dbReference>
<dbReference type="GO" id="GO:0006646">
    <property type="term" value="P:phosphatidylethanolamine biosynthetic process"/>
    <property type="evidence" value="ECO:0007669"/>
    <property type="project" value="TreeGrafter"/>
</dbReference>
<keyword evidence="2" id="KW-0456">Lyase</keyword>
<dbReference type="GO" id="GO:0005739">
    <property type="term" value="C:mitochondrion"/>
    <property type="evidence" value="ECO:0007669"/>
    <property type="project" value="TreeGrafter"/>
</dbReference>
<reference evidence="4 5" key="1">
    <citation type="submission" date="2024-01" db="EMBL/GenBank/DDBJ databases">
        <title>A draft genome for a cacao thread blight-causing isolate of Paramarasmius palmivorus.</title>
        <authorList>
            <person name="Baruah I.K."/>
            <person name="Bukari Y."/>
            <person name="Amoako-Attah I."/>
            <person name="Meinhardt L.W."/>
            <person name="Bailey B.A."/>
            <person name="Cohen S.P."/>
        </authorList>
    </citation>
    <scope>NUCLEOTIDE SEQUENCE [LARGE SCALE GENOMIC DNA]</scope>
    <source>
        <strain evidence="4 5">GH-12</strain>
    </source>
</reference>
<name>A0AAW0BXW9_9AGAR</name>
<dbReference type="GO" id="GO:0004609">
    <property type="term" value="F:phosphatidylserine decarboxylase activity"/>
    <property type="evidence" value="ECO:0007669"/>
    <property type="project" value="InterPro"/>
</dbReference>
<evidence type="ECO:0000313" key="4">
    <source>
        <dbReference type="EMBL" id="KAK7030971.1"/>
    </source>
</evidence>